<dbReference type="AlphaFoldDB" id="A0A9N9RRV0"/>
<feature type="signal peptide" evidence="1">
    <location>
        <begin position="1"/>
        <end position="16"/>
    </location>
</feature>
<protein>
    <submittedName>
        <fullName evidence="2">Uncharacterized protein</fullName>
    </submittedName>
</protein>
<proteinExistence type="predicted"/>
<keyword evidence="1" id="KW-0732">Signal</keyword>
<reference evidence="2" key="2">
    <citation type="submission" date="2022-10" db="EMBL/GenBank/DDBJ databases">
        <authorList>
            <consortium name="ENA_rothamsted_submissions"/>
            <consortium name="culmorum"/>
            <person name="King R."/>
        </authorList>
    </citation>
    <scope>NUCLEOTIDE SEQUENCE</scope>
</reference>
<evidence type="ECO:0000256" key="1">
    <source>
        <dbReference type="SAM" id="SignalP"/>
    </source>
</evidence>
<feature type="chain" id="PRO_5040288348" evidence="1">
    <location>
        <begin position="17"/>
        <end position="158"/>
    </location>
</feature>
<gene>
    <name evidence="2" type="ORF">CHIRRI_LOCUS4198</name>
</gene>
<accession>A0A9N9RRV0</accession>
<evidence type="ECO:0000313" key="2">
    <source>
        <dbReference type="EMBL" id="CAG9801267.1"/>
    </source>
</evidence>
<reference evidence="2" key="1">
    <citation type="submission" date="2022-01" db="EMBL/GenBank/DDBJ databases">
        <authorList>
            <person name="King R."/>
        </authorList>
    </citation>
    <scope>NUCLEOTIDE SEQUENCE</scope>
</reference>
<organism evidence="2 3">
    <name type="scientific">Chironomus riparius</name>
    <dbReference type="NCBI Taxonomy" id="315576"/>
    <lineage>
        <taxon>Eukaryota</taxon>
        <taxon>Metazoa</taxon>
        <taxon>Ecdysozoa</taxon>
        <taxon>Arthropoda</taxon>
        <taxon>Hexapoda</taxon>
        <taxon>Insecta</taxon>
        <taxon>Pterygota</taxon>
        <taxon>Neoptera</taxon>
        <taxon>Endopterygota</taxon>
        <taxon>Diptera</taxon>
        <taxon>Nematocera</taxon>
        <taxon>Chironomoidea</taxon>
        <taxon>Chironomidae</taxon>
        <taxon>Chironominae</taxon>
        <taxon>Chironomus</taxon>
    </lineage>
</organism>
<evidence type="ECO:0000313" key="3">
    <source>
        <dbReference type="Proteomes" id="UP001153620"/>
    </source>
</evidence>
<dbReference type="EMBL" id="OU895877">
    <property type="protein sequence ID" value="CAG9801267.1"/>
    <property type="molecule type" value="Genomic_DNA"/>
</dbReference>
<sequence>MKFLLILVFCIAGAMAVPLTPEQQTLWSNHNNYNQNAEFQMFIILRNNFQIFPQIASNDFVGLSKKAKDVINFLTEASNVLGQDSLDADIRINLINMVLDLGINKGAFFEFRIAMTSFLNEQYKLEPRVQDDWINAFDLIYYATFKQLNFECYFLKNN</sequence>
<keyword evidence="3" id="KW-1185">Reference proteome</keyword>
<dbReference type="Proteomes" id="UP001153620">
    <property type="component" value="Chromosome 1"/>
</dbReference>
<name>A0A9N9RRV0_9DIPT</name>